<dbReference type="Proteomes" id="UP000321832">
    <property type="component" value="Unassembled WGS sequence"/>
</dbReference>
<dbReference type="AlphaFoldDB" id="A0A5C6U260"/>
<protein>
    <submittedName>
        <fullName evidence="1">Uncharacterized protein</fullName>
    </submittedName>
</protein>
<evidence type="ECO:0000313" key="1">
    <source>
        <dbReference type="EMBL" id="TXC66031.1"/>
    </source>
</evidence>
<comment type="caution">
    <text evidence="1">The sequence shown here is derived from an EMBL/GenBank/DDBJ whole genome shotgun (WGS) entry which is preliminary data.</text>
</comment>
<reference evidence="1 2" key="1">
    <citation type="submission" date="2019-08" db="EMBL/GenBank/DDBJ databases">
        <authorList>
            <person name="Khan S.A."/>
            <person name="Jeon C.O."/>
            <person name="Jeong S.E."/>
        </authorList>
    </citation>
    <scope>NUCLEOTIDE SEQUENCE [LARGE SCALE GENOMIC DNA]</scope>
    <source>
        <strain evidence="2">IMCC1728</strain>
    </source>
</reference>
<accession>A0A5C6U260</accession>
<gene>
    <name evidence="1" type="ORF">FSC37_09230</name>
</gene>
<evidence type="ECO:0000313" key="2">
    <source>
        <dbReference type="Proteomes" id="UP000321832"/>
    </source>
</evidence>
<proteinExistence type="predicted"/>
<keyword evidence="2" id="KW-1185">Reference proteome</keyword>
<organism evidence="1 2">
    <name type="scientific">Piscinibacter aquaticus</name>
    <dbReference type="NCBI Taxonomy" id="392597"/>
    <lineage>
        <taxon>Bacteria</taxon>
        <taxon>Pseudomonadati</taxon>
        <taxon>Pseudomonadota</taxon>
        <taxon>Betaproteobacteria</taxon>
        <taxon>Burkholderiales</taxon>
        <taxon>Sphaerotilaceae</taxon>
        <taxon>Piscinibacter</taxon>
    </lineage>
</organism>
<name>A0A5C6U260_9BURK</name>
<sequence>MDLFGFDPVGADFMSSAEERSRLIGQGPLAMAIYWQGLRPFVRADGRVMALSYYRLAWVLRYAVNPKGGRPKASPSPRQLRTELDGLERVGFGQARTRLQPRTEGASNLASVWGRGRFGP</sequence>
<dbReference type="EMBL" id="VOPW01000001">
    <property type="protein sequence ID" value="TXC66031.1"/>
    <property type="molecule type" value="Genomic_DNA"/>
</dbReference>